<evidence type="ECO:0000256" key="6">
    <source>
        <dbReference type="SAM" id="MobiDB-lite"/>
    </source>
</evidence>
<dbReference type="InterPro" id="IPR036638">
    <property type="entry name" value="HLH_DNA-bd_sf"/>
</dbReference>
<evidence type="ECO:0000256" key="4">
    <source>
        <dbReference type="ARBA" id="ARBA00023163"/>
    </source>
</evidence>
<dbReference type="GO" id="GO:0005634">
    <property type="term" value="C:nucleus"/>
    <property type="evidence" value="ECO:0007669"/>
    <property type="project" value="UniProtKB-SubCell"/>
</dbReference>
<protein>
    <submittedName>
        <fullName evidence="8">BHLH transcription factor bHLH15.7</fullName>
    </submittedName>
</protein>
<dbReference type="CDD" id="cd11393">
    <property type="entry name" value="bHLH_AtbHLH_like"/>
    <property type="match status" value="1"/>
</dbReference>
<sequence length="490" mass="54052">MAGECTETTPLATTSSIHNWWPQDHLHASSLSSWSTNNYPNWQYSEPNNNSESSGEESVSISTSFTNASNHSGLTVESSRRVLVDGASAHEIVGERVPDNHLWSHVLLGGGNNGDLPSSQDFEEQLLNELPPKSISTGMFDAACDYSKKIDNSWLSSSMGPFNSFEKPFNTPKSSNFVGNWSIPSQDEDLNQQFEPRQTAIVTLNSMIKEPFSDLGQGKRSVDRILGSISCFGHDMKMVEEYGRSFDSDKVGTPTALGSTTLGDKSKYSLELPIFSPCSNSRSLTEALSSVGYLSRPLLDTNVCKPIRKTLDLSGFKKQVFQSSPFPTPKSTISTLARNNRRTQALLSGGKRKRSEENPETVMKKPKQEASTISTTKLQVPKAKLADKITALQQIVSPFGKTDTASVLWETIGYIRFLQEQIQLLSSPYMKGYSSKDLWGGLGRKDRGEANMDLRSRGLCLVPISCAPQVCRENSGSDYLTPMYRGCLYR</sequence>
<feature type="region of interest" description="Disordered" evidence="6">
    <location>
        <begin position="45"/>
        <end position="72"/>
    </location>
</feature>
<dbReference type="InterPro" id="IPR045239">
    <property type="entry name" value="bHLH95_bHLH"/>
</dbReference>
<evidence type="ECO:0000256" key="2">
    <source>
        <dbReference type="ARBA" id="ARBA00023015"/>
    </source>
</evidence>
<name>A0A6M4C9I0_GARJA</name>
<feature type="compositionally biased region" description="Basic and acidic residues" evidence="6">
    <location>
        <begin position="354"/>
        <end position="368"/>
    </location>
</feature>
<evidence type="ECO:0000256" key="3">
    <source>
        <dbReference type="ARBA" id="ARBA00023125"/>
    </source>
</evidence>
<keyword evidence="3" id="KW-0238">DNA-binding</keyword>
<feature type="region of interest" description="Disordered" evidence="6">
    <location>
        <begin position="346"/>
        <end position="376"/>
    </location>
</feature>
<evidence type="ECO:0000256" key="1">
    <source>
        <dbReference type="ARBA" id="ARBA00004123"/>
    </source>
</evidence>
<evidence type="ECO:0000259" key="7">
    <source>
        <dbReference type="PROSITE" id="PS50888"/>
    </source>
</evidence>
<dbReference type="PROSITE" id="PS50888">
    <property type="entry name" value="BHLH"/>
    <property type="match status" value="1"/>
</dbReference>
<keyword evidence="4" id="KW-0804">Transcription</keyword>
<dbReference type="GO" id="GO:0000978">
    <property type="term" value="F:RNA polymerase II cis-regulatory region sequence-specific DNA binding"/>
    <property type="evidence" value="ECO:0007669"/>
    <property type="project" value="TreeGrafter"/>
</dbReference>
<keyword evidence="5" id="KW-0539">Nucleus</keyword>
<dbReference type="AlphaFoldDB" id="A0A6M4C9I0"/>
<reference evidence="8" key="1">
    <citation type="submission" date="2019-08" db="EMBL/GenBank/DDBJ databases">
        <authorList>
            <person name="Tain Y."/>
            <person name="Wang H."/>
            <person name="Xu Z."/>
        </authorList>
    </citation>
    <scope>NUCLEOTIDE SEQUENCE</scope>
</reference>
<dbReference type="InterPro" id="IPR045843">
    <property type="entry name" value="IND-like"/>
</dbReference>
<evidence type="ECO:0000256" key="5">
    <source>
        <dbReference type="ARBA" id="ARBA00023242"/>
    </source>
</evidence>
<feature type="compositionally biased region" description="Low complexity" evidence="6">
    <location>
        <begin position="45"/>
        <end position="64"/>
    </location>
</feature>
<dbReference type="GO" id="GO:0046983">
    <property type="term" value="F:protein dimerization activity"/>
    <property type="evidence" value="ECO:0007669"/>
    <property type="project" value="InterPro"/>
</dbReference>
<accession>A0A6M4C9I0</accession>
<dbReference type="PANTHER" id="PTHR16223">
    <property type="entry name" value="TRANSCRIPTION FACTOR BHLH83-RELATED"/>
    <property type="match status" value="1"/>
</dbReference>
<dbReference type="InterPro" id="IPR011598">
    <property type="entry name" value="bHLH_dom"/>
</dbReference>
<evidence type="ECO:0000313" key="8">
    <source>
        <dbReference type="EMBL" id="QJQ51213.1"/>
    </source>
</evidence>
<organism evidence="8">
    <name type="scientific">Gardenia jasminoides</name>
    <name type="common">Cape jasmine</name>
    <name type="synonym">Gardenia augusta</name>
    <dbReference type="NCBI Taxonomy" id="114476"/>
    <lineage>
        <taxon>Eukaryota</taxon>
        <taxon>Viridiplantae</taxon>
        <taxon>Streptophyta</taxon>
        <taxon>Embryophyta</taxon>
        <taxon>Tracheophyta</taxon>
        <taxon>Spermatophyta</taxon>
        <taxon>Magnoliopsida</taxon>
        <taxon>eudicotyledons</taxon>
        <taxon>Gunneridae</taxon>
        <taxon>Pentapetalae</taxon>
        <taxon>asterids</taxon>
        <taxon>lamiids</taxon>
        <taxon>Gentianales</taxon>
        <taxon>Rubiaceae</taxon>
        <taxon>Ixoroideae</taxon>
        <taxon>Gardenieae complex</taxon>
        <taxon>Gardenieae - Pavetteae clade</taxon>
        <taxon>Gardenieae</taxon>
        <taxon>Gardenia</taxon>
    </lineage>
</organism>
<dbReference type="SUPFAM" id="SSF47459">
    <property type="entry name" value="HLH, helix-loop-helix DNA-binding domain"/>
    <property type="match status" value="1"/>
</dbReference>
<proteinExistence type="evidence at transcript level"/>
<keyword evidence="2" id="KW-0805">Transcription regulation</keyword>
<dbReference type="EMBL" id="MN385900">
    <property type="protein sequence ID" value="QJQ51213.1"/>
    <property type="molecule type" value="mRNA"/>
</dbReference>
<dbReference type="PANTHER" id="PTHR16223:SF171">
    <property type="entry name" value="BASIC HELIX-LOOP-HELIX (BHLH) DNA-BINDING SUPERFAMILY PROTEIN"/>
    <property type="match status" value="1"/>
</dbReference>
<dbReference type="GO" id="GO:0000981">
    <property type="term" value="F:DNA-binding transcription factor activity, RNA polymerase II-specific"/>
    <property type="evidence" value="ECO:0007669"/>
    <property type="project" value="TreeGrafter"/>
</dbReference>
<reference evidence="8" key="2">
    <citation type="journal article" date="2020" name="Biomed. Res. Int.">
        <title>Genome-Wide Characterization and Analysis of bHLH Transcription Factors Related to Crocin Biosynthesis in Gardenia jasminoides Ellis (Rubiaceae).</title>
        <authorList>
            <person name="Tian Y."/>
            <person name="Pu X."/>
            <person name="Yu H."/>
            <person name="Ji A."/>
            <person name="Gao R."/>
            <person name="Hu Y."/>
            <person name="Xu Z."/>
            <person name="Wang H."/>
        </authorList>
    </citation>
    <scope>NUCLEOTIDE SEQUENCE</scope>
</reference>
<feature type="domain" description="BHLH" evidence="7">
    <location>
        <begin position="369"/>
        <end position="418"/>
    </location>
</feature>
<comment type="subcellular location">
    <subcellularLocation>
        <location evidence="1">Nucleus</location>
    </subcellularLocation>
</comment>